<keyword evidence="2" id="KW-0408">Iron</keyword>
<dbReference type="PANTHER" id="PTHR46696:SF1">
    <property type="entry name" value="CYTOCHROME P450 YJIB-RELATED"/>
    <property type="match status" value="1"/>
</dbReference>
<gene>
    <name evidence="3" type="primary">bioI_4</name>
    <name evidence="3" type="ORF">BG845_05811</name>
</gene>
<dbReference type="PANTHER" id="PTHR46696">
    <property type="entry name" value="P450, PUTATIVE (EUROFUNG)-RELATED"/>
    <property type="match status" value="1"/>
</dbReference>
<dbReference type="EC" id="1.14.15.12" evidence="3"/>
<dbReference type="GO" id="GO:0020037">
    <property type="term" value="F:heme binding"/>
    <property type="evidence" value="ECO:0007669"/>
    <property type="project" value="InterPro"/>
</dbReference>
<dbReference type="InterPro" id="IPR001128">
    <property type="entry name" value="Cyt_P450"/>
</dbReference>
<proteinExistence type="inferred from homology"/>
<dbReference type="InterPro" id="IPR036396">
    <property type="entry name" value="Cyt_P450_sf"/>
</dbReference>
<dbReference type="SUPFAM" id="SSF48264">
    <property type="entry name" value="Cytochrome P450"/>
    <property type="match status" value="1"/>
</dbReference>
<organism evidence="3 4">
    <name type="scientific">Pseudonocardia autotrophica</name>
    <name type="common">Amycolata autotrophica</name>
    <name type="synonym">Nocardia autotrophica</name>
    <dbReference type="NCBI Taxonomy" id="2074"/>
    <lineage>
        <taxon>Bacteria</taxon>
        <taxon>Bacillati</taxon>
        <taxon>Actinomycetota</taxon>
        <taxon>Actinomycetes</taxon>
        <taxon>Pseudonocardiales</taxon>
        <taxon>Pseudonocardiaceae</taxon>
        <taxon>Pseudonocardia</taxon>
    </lineage>
</organism>
<dbReference type="GO" id="GO:0005506">
    <property type="term" value="F:iron ion binding"/>
    <property type="evidence" value="ECO:0007669"/>
    <property type="project" value="InterPro"/>
</dbReference>
<dbReference type="STRING" id="2074.BG845_05811"/>
<dbReference type="InterPro" id="IPR017972">
    <property type="entry name" value="Cyt_P450_CS"/>
</dbReference>
<keyword evidence="2 3" id="KW-0560">Oxidoreductase</keyword>
<protein>
    <submittedName>
        <fullName evidence="3">Biotin biosynthesis cytochrome P450</fullName>
        <ecNumber evidence="3">1.14.15.12</ecNumber>
    </submittedName>
</protein>
<dbReference type="PRINTS" id="PR00359">
    <property type="entry name" value="BP450"/>
</dbReference>
<keyword evidence="2" id="KW-0479">Metal-binding</keyword>
<keyword evidence="2" id="KW-0503">Monooxygenase</keyword>
<dbReference type="EMBL" id="MIGB01000046">
    <property type="protein sequence ID" value="OSY35848.1"/>
    <property type="molecule type" value="Genomic_DNA"/>
</dbReference>
<dbReference type="Pfam" id="PF00067">
    <property type="entry name" value="p450"/>
    <property type="match status" value="1"/>
</dbReference>
<dbReference type="GO" id="GO:0004497">
    <property type="term" value="F:monooxygenase activity"/>
    <property type="evidence" value="ECO:0007669"/>
    <property type="project" value="UniProtKB-KW"/>
</dbReference>
<accession>A0A1Y2MN10</accession>
<evidence type="ECO:0000256" key="1">
    <source>
        <dbReference type="ARBA" id="ARBA00010617"/>
    </source>
</evidence>
<name>A0A1Y2MN10_PSEAH</name>
<comment type="similarity">
    <text evidence="1 2">Belongs to the cytochrome P450 family.</text>
</comment>
<dbReference type="SMR" id="A0A1Y2MN10"/>
<dbReference type="InterPro" id="IPR002397">
    <property type="entry name" value="Cyt_P450_B"/>
</dbReference>
<dbReference type="PROSITE" id="PS00086">
    <property type="entry name" value="CYTOCHROME_P450"/>
    <property type="match status" value="1"/>
</dbReference>
<evidence type="ECO:0000313" key="4">
    <source>
        <dbReference type="Proteomes" id="UP000194360"/>
    </source>
</evidence>
<dbReference type="Proteomes" id="UP000194360">
    <property type="component" value="Unassembled WGS sequence"/>
</dbReference>
<evidence type="ECO:0000313" key="3">
    <source>
        <dbReference type="EMBL" id="OSY35848.1"/>
    </source>
</evidence>
<evidence type="ECO:0000256" key="2">
    <source>
        <dbReference type="RuleBase" id="RU000461"/>
    </source>
</evidence>
<comment type="caution">
    <text evidence="3">The sequence shown here is derived from an EMBL/GenBank/DDBJ whole genome shotgun (WGS) entry which is preliminary data.</text>
</comment>
<dbReference type="AlphaFoldDB" id="A0A1Y2MN10"/>
<dbReference type="RefSeq" id="WP_085915914.1">
    <property type="nucleotide sequence ID" value="NZ_AP018920.1"/>
</dbReference>
<keyword evidence="4" id="KW-1185">Reference proteome</keyword>
<sequence>MDHRIDDDRQTPGWLRDLTVAQLDDHTDEVFGRLRREAPVAWVPALGAWLVSSWALCREVAANAEDFPGGTDAMEARLFGLPLILGAEGETHADLRLAAGGQFQPRVFKDRLEERIRPLAREQCTRLASATGGELMHDYFEPVSVLSVADALGFRDLDAATLQRWFHTLAAGAANTTDPNGDFLDPHGFDDADLVREEVRAYLTALHTQERRIPTDGPVAQFFRAGVPEGKMRDVEYLLPTTLVLFLGGLQEPGHACGATFLGLSTRPEQLHRVVENPALLGKAIAEGLRWMSPLYGGASRTAARDLLLGGAAVRAGDHLWLVYGSANVDETEFDDGTVYDLDRARHPNLAFGTGRHSCVGSAYAPQVARIALEELFRAFPDIRLDPDRPPTPSGWLFRGARELHATWA</sequence>
<dbReference type="Gene3D" id="1.10.630.10">
    <property type="entry name" value="Cytochrome P450"/>
    <property type="match status" value="1"/>
</dbReference>
<reference evidence="3 4" key="1">
    <citation type="submission" date="2016-09" db="EMBL/GenBank/DDBJ databases">
        <title>Pseudonocardia autotrophica DSM535, a candidate organism with high potential of specific P450 cytochromes.</title>
        <authorList>
            <person name="Grumaz C."/>
            <person name="Vainshtein Y."/>
            <person name="Kirstahler P."/>
            <person name="Sohn K."/>
        </authorList>
    </citation>
    <scope>NUCLEOTIDE SEQUENCE [LARGE SCALE GENOMIC DNA]</scope>
    <source>
        <strain evidence="3 4">DSM 535</strain>
    </source>
</reference>
<dbReference type="GO" id="GO:0016705">
    <property type="term" value="F:oxidoreductase activity, acting on paired donors, with incorporation or reduction of molecular oxygen"/>
    <property type="evidence" value="ECO:0007669"/>
    <property type="project" value="InterPro"/>
</dbReference>
<keyword evidence="2" id="KW-0349">Heme</keyword>
<dbReference type="OrthoDB" id="502624at2"/>